<keyword evidence="3" id="KW-1185">Reference proteome</keyword>
<evidence type="ECO:0000256" key="1">
    <source>
        <dbReference type="SAM" id="Phobius"/>
    </source>
</evidence>
<dbReference type="GO" id="GO:0061709">
    <property type="term" value="P:reticulophagy"/>
    <property type="evidence" value="ECO:0007669"/>
    <property type="project" value="TreeGrafter"/>
</dbReference>
<protein>
    <submittedName>
        <fullName evidence="2">Uncharacterized protein</fullName>
    </submittedName>
</protein>
<name>A0AAD9NTT2_RIDPI</name>
<dbReference type="AlphaFoldDB" id="A0AAD9NTT2"/>
<dbReference type="GO" id="GO:0005634">
    <property type="term" value="C:nucleus"/>
    <property type="evidence" value="ECO:0007669"/>
    <property type="project" value="TreeGrafter"/>
</dbReference>
<proteinExistence type="predicted"/>
<dbReference type="GO" id="GO:0005657">
    <property type="term" value="C:replication fork"/>
    <property type="evidence" value="ECO:0007669"/>
    <property type="project" value="TreeGrafter"/>
</dbReference>
<dbReference type="EMBL" id="JAODUO010000366">
    <property type="protein sequence ID" value="KAK2182125.1"/>
    <property type="molecule type" value="Genomic_DNA"/>
</dbReference>
<dbReference type="PANTHER" id="PTHR15949:SF3">
    <property type="entry name" value="TESTIS-EXPRESSED PROTEIN 264"/>
    <property type="match status" value="1"/>
</dbReference>
<evidence type="ECO:0000313" key="3">
    <source>
        <dbReference type="Proteomes" id="UP001209878"/>
    </source>
</evidence>
<evidence type="ECO:0000313" key="2">
    <source>
        <dbReference type="EMBL" id="KAK2182125.1"/>
    </source>
</evidence>
<dbReference type="Gene3D" id="3.20.80.10">
    <property type="entry name" value="Regulatory factor, effector binding domain"/>
    <property type="match status" value="1"/>
</dbReference>
<dbReference type="InterPro" id="IPR011256">
    <property type="entry name" value="Reg_factor_effector_dom_sf"/>
</dbReference>
<dbReference type="GO" id="GO:0005789">
    <property type="term" value="C:endoplasmic reticulum membrane"/>
    <property type="evidence" value="ECO:0007669"/>
    <property type="project" value="TreeGrafter"/>
</dbReference>
<accession>A0AAD9NTT2</accession>
<reference evidence="2" key="1">
    <citation type="journal article" date="2023" name="Mol. Biol. Evol.">
        <title>Third-Generation Sequencing Reveals the Adaptive Role of the Epigenome in Three Deep-Sea Polychaetes.</title>
        <authorList>
            <person name="Perez M."/>
            <person name="Aroh O."/>
            <person name="Sun Y."/>
            <person name="Lan Y."/>
            <person name="Juniper S.K."/>
            <person name="Young C.R."/>
            <person name="Angers B."/>
            <person name="Qian P.Y."/>
        </authorList>
    </citation>
    <scope>NUCLEOTIDE SEQUENCE</scope>
    <source>
        <strain evidence="2">R07B-5</strain>
    </source>
</reference>
<keyword evidence="1" id="KW-1133">Transmembrane helix</keyword>
<dbReference type="GO" id="GO:0106300">
    <property type="term" value="P:protein-DNA covalent cross-linking repair"/>
    <property type="evidence" value="ECO:0007669"/>
    <property type="project" value="TreeGrafter"/>
</dbReference>
<gene>
    <name evidence="2" type="ORF">NP493_366g02013</name>
</gene>
<sequence>MDTVMLIIYAVASLLVLLLAVAVYSGLFHSIEVRTLDYPLPQINYAYKFGRGPLKNVGPIFQELARLVPGQKALAIYYDSPCEIKPENLRWAVGCVVSPSESPSSPTLKMLQDNGYRMVTLPTADKAIQTTFPWRNIISIYISISRVWAALLKYQNATSLCPHPWMEVYADGVIHYIGILDHHADFYLPETGGVVTLPQASEKSN</sequence>
<feature type="transmembrane region" description="Helical" evidence="1">
    <location>
        <begin position="6"/>
        <end position="27"/>
    </location>
</feature>
<organism evidence="2 3">
    <name type="scientific">Ridgeia piscesae</name>
    <name type="common">Tubeworm</name>
    <dbReference type="NCBI Taxonomy" id="27915"/>
    <lineage>
        <taxon>Eukaryota</taxon>
        <taxon>Metazoa</taxon>
        <taxon>Spiralia</taxon>
        <taxon>Lophotrochozoa</taxon>
        <taxon>Annelida</taxon>
        <taxon>Polychaeta</taxon>
        <taxon>Sedentaria</taxon>
        <taxon>Canalipalpata</taxon>
        <taxon>Sabellida</taxon>
        <taxon>Siboglinidae</taxon>
        <taxon>Ridgeia</taxon>
    </lineage>
</organism>
<keyword evidence="1" id="KW-0812">Transmembrane</keyword>
<dbReference type="GO" id="GO:0000421">
    <property type="term" value="C:autophagosome membrane"/>
    <property type="evidence" value="ECO:0007669"/>
    <property type="project" value="TreeGrafter"/>
</dbReference>
<dbReference type="Proteomes" id="UP001209878">
    <property type="component" value="Unassembled WGS sequence"/>
</dbReference>
<keyword evidence="1" id="KW-0472">Membrane</keyword>
<comment type="caution">
    <text evidence="2">The sequence shown here is derived from an EMBL/GenBank/DDBJ whole genome shotgun (WGS) entry which is preliminary data.</text>
</comment>
<dbReference type="PANTHER" id="PTHR15949">
    <property type="entry name" value="TESTIS-EXPRESSED PROTEIN 264"/>
    <property type="match status" value="1"/>
</dbReference>